<evidence type="ECO:0000313" key="2">
    <source>
        <dbReference type="Proteomes" id="UP001156882"/>
    </source>
</evidence>
<protein>
    <recommendedName>
        <fullName evidence="3">Ethyl tert-butyl ether degradation EthD</fullName>
    </recommendedName>
</protein>
<dbReference type="RefSeq" id="WP_284310899.1">
    <property type="nucleotide sequence ID" value="NZ_BSPC01000008.1"/>
</dbReference>
<name>A0ABQ6CH80_9HYPH</name>
<organism evidence="1 2">
    <name type="scientific">Labrys miyagiensis</name>
    <dbReference type="NCBI Taxonomy" id="346912"/>
    <lineage>
        <taxon>Bacteria</taxon>
        <taxon>Pseudomonadati</taxon>
        <taxon>Pseudomonadota</taxon>
        <taxon>Alphaproteobacteria</taxon>
        <taxon>Hyphomicrobiales</taxon>
        <taxon>Xanthobacteraceae</taxon>
        <taxon>Labrys</taxon>
    </lineage>
</organism>
<sequence length="112" mass="13029">MYIRCAFFRGRAKPGFEDAFTHFVHERLVPLWTQFPGAEEVRVLRQEEADVIEPHYEMVLAIRYPSREAIEQALASDVRTQSRSVTADLVELFDGDIFHTVFRADQYPLLVV</sequence>
<gene>
    <name evidence="1" type="ORF">GCM10007874_10900</name>
</gene>
<dbReference type="Gene3D" id="3.30.70.100">
    <property type="match status" value="1"/>
</dbReference>
<dbReference type="InterPro" id="IPR011008">
    <property type="entry name" value="Dimeric_a/b-barrel"/>
</dbReference>
<dbReference type="EMBL" id="BSPC01000008">
    <property type="protein sequence ID" value="GLS18074.1"/>
    <property type="molecule type" value="Genomic_DNA"/>
</dbReference>
<reference evidence="2" key="1">
    <citation type="journal article" date="2019" name="Int. J. Syst. Evol. Microbiol.">
        <title>The Global Catalogue of Microorganisms (GCM) 10K type strain sequencing project: providing services to taxonomists for standard genome sequencing and annotation.</title>
        <authorList>
            <consortium name="The Broad Institute Genomics Platform"/>
            <consortium name="The Broad Institute Genome Sequencing Center for Infectious Disease"/>
            <person name="Wu L."/>
            <person name="Ma J."/>
        </authorList>
    </citation>
    <scope>NUCLEOTIDE SEQUENCE [LARGE SCALE GENOMIC DNA]</scope>
    <source>
        <strain evidence="2">NBRC 101365</strain>
    </source>
</reference>
<keyword evidence="2" id="KW-1185">Reference proteome</keyword>
<comment type="caution">
    <text evidence="1">The sequence shown here is derived from an EMBL/GenBank/DDBJ whole genome shotgun (WGS) entry which is preliminary data.</text>
</comment>
<accession>A0ABQ6CH80</accession>
<evidence type="ECO:0000313" key="1">
    <source>
        <dbReference type="EMBL" id="GLS18074.1"/>
    </source>
</evidence>
<proteinExistence type="predicted"/>
<evidence type="ECO:0008006" key="3">
    <source>
        <dbReference type="Google" id="ProtNLM"/>
    </source>
</evidence>
<dbReference type="Proteomes" id="UP001156882">
    <property type="component" value="Unassembled WGS sequence"/>
</dbReference>
<dbReference type="SUPFAM" id="SSF54909">
    <property type="entry name" value="Dimeric alpha+beta barrel"/>
    <property type="match status" value="1"/>
</dbReference>